<proteinExistence type="predicted"/>
<dbReference type="InterPro" id="IPR056924">
    <property type="entry name" value="SH3_Tf2-1"/>
</dbReference>
<dbReference type="Proteomes" id="UP000325315">
    <property type="component" value="Unassembled WGS sequence"/>
</dbReference>
<dbReference type="Pfam" id="PF24626">
    <property type="entry name" value="SH3_Tf2-1"/>
    <property type="match status" value="1"/>
</dbReference>
<keyword evidence="3" id="KW-1185">Reference proteome</keyword>
<reference evidence="2" key="1">
    <citation type="submission" date="2019-08" db="EMBL/GenBank/DDBJ databases">
        <authorList>
            <person name="Liu F."/>
        </authorList>
    </citation>
    <scope>NUCLEOTIDE SEQUENCE [LARGE SCALE GENOMIC DNA]</scope>
    <source>
        <strain evidence="2">PA1801</strain>
        <tissue evidence="2">Leaf</tissue>
    </source>
</reference>
<name>A0A5B6UYI5_9ROSI</name>
<dbReference type="EMBL" id="SMMG02000009">
    <property type="protein sequence ID" value="KAA3461442.1"/>
    <property type="molecule type" value="Genomic_DNA"/>
</dbReference>
<feature type="domain" description="Tf2-1-like SH3-like" evidence="1">
    <location>
        <begin position="56"/>
        <end position="115"/>
    </location>
</feature>
<dbReference type="PANTHER" id="PTHR46148">
    <property type="entry name" value="CHROMO DOMAIN-CONTAINING PROTEIN"/>
    <property type="match status" value="1"/>
</dbReference>
<comment type="caution">
    <text evidence="2">The sequence shown here is derived from an EMBL/GenBank/DDBJ whole genome shotgun (WGS) entry which is preliminary data.</text>
</comment>
<evidence type="ECO:0000313" key="3">
    <source>
        <dbReference type="Proteomes" id="UP000325315"/>
    </source>
</evidence>
<accession>A0A5B6UYI5</accession>
<evidence type="ECO:0000313" key="2">
    <source>
        <dbReference type="EMBL" id="KAA3461442.1"/>
    </source>
</evidence>
<protein>
    <submittedName>
        <fullName evidence="2">DNA/RNA polymerases superfamily protein</fullName>
    </submittedName>
</protein>
<dbReference type="OrthoDB" id="998764at2759"/>
<organism evidence="2 3">
    <name type="scientific">Gossypium australe</name>
    <dbReference type="NCBI Taxonomy" id="47621"/>
    <lineage>
        <taxon>Eukaryota</taxon>
        <taxon>Viridiplantae</taxon>
        <taxon>Streptophyta</taxon>
        <taxon>Embryophyta</taxon>
        <taxon>Tracheophyta</taxon>
        <taxon>Spermatophyta</taxon>
        <taxon>Magnoliopsida</taxon>
        <taxon>eudicotyledons</taxon>
        <taxon>Gunneridae</taxon>
        <taxon>Pentapetalae</taxon>
        <taxon>rosids</taxon>
        <taxon>malvids</taxon>
        <taxon>Malvales</taxon>
        <taxon>Malvaceae</taxon>
        <taxon>Malvoideae</taxon>
        <taxon>Gossypium</taxon>
    </lineage>
</organism>
<dbReference type="PANTHER" id="PTHR46148:SF44">
    <property type="entry name" value="GAG-POL POLYPROTEIN"/>
    <property type="match status" value="1"/>
</dbReference>
<dbReference type="AlphaFoldDB" id="A0A5B6UYI5"/>
<evidence type="ECO:0000259" key="1">
    <source>
        <dbReference type="Pfam" id="PF24626"/>
    </source>
</evidence>
<gene>
    <name evidence="2" type="ORF">EPI10_028013</name>
</gene>
<sequence>MDRNVEFRYKNKLVETDLIRETEDKVRVIQDYLKATSNHKKSYAELKKKDMEFSIGDRVFLNVLRFSKKEKLSPRFIGSYKIIKRIGPVAYKLALPLKLEKVHHIFHVSMLRWYRSDPLHVISPNDIELQPDMSY</sequence>